<evidence type="ECO:0000256" key="1">
    <source>
        <dbReference type="ARBA" id="ARBA00009156"/>
    </source>
</evidence>
<name>A0A430APD7_9ENTE</name>
<evidence type="ECO:0000256" key="2">
    <source>
        <dbReference type="ARBA" id="ARBA00022679"/>
    </source>
</evidence>
<reference evidence="6 7" key="1">
    <citation type="submission" date="2017-05" db="EMBL/GenBank/DDBJ databases">
        <title>Vagococcus spp. assemblies.</title>
        <authorList>
            <person name="Gulvik C.A."/>
        </authorList>
    </citation>
    <scope>NUCLEOTIDE SEQUENCE [LARGE SCALE GENOMIC DNA]</scope>
    <source>
        <strain evidence="6 7">CCUG 51432</strain>
    </source>
</reference>
<feature type="domain" description="Carbohydrate kinase FGGY N-terminal" evidence="4">
    <location>
        <begin position="17"/>
        <end position="243"/>
    </location>
</feature>
<dbReference type="PANTHER" id="PTHR43095:SF5">
    <property type="entry name" value="XYLULOSE KINASE"/>
    <property type="match status" value="1"/>
</dbReference>
<protein>
    <submittedName>
        <fullName evidence="6">ATPase</fullName>
    </submittedName>
</protein>
<dbReference type="Proteomes" id="UP000287605">
    <property type="component" value="Unassembled WGS sequence"/>
</dbReference>
<comment type="caution">
    <text evidence="6">The sequence shown here is derived from an EMBL/GenBank/DDBJ whole genome shotgun (WGS) entry which is preliminary data.</text>
</comment>
<accession>A0A430APD7</accession>
<dbReference type="GO" id="GO:0005975">
    <property type="term" value="P:carbohydrate metabolic process"/>
    <property type="evidence" value="ECO:0007669"/>
    <property type="project" value="InterPro"/>
</dbReference>
<gene>
    <name evidence="6" type="ORF">CBF29_10475</name>
</gene>
<dbReference type="AlphaFoldDB" id="A0A430APD7"/>
<dbReference type="Gene3D" id="3.30.420.40">
    <property type="match status" value="2"/>
</dbReference>
<evidence type="ECO:0000259" key="4">
    <source>
        <dbReference type="Pfam" id="PF00370"/>
    </source>
</evidence>
<evidence type="ECO:0000256" key="3">
    <source>
        <dbReference type="ARBA" id="ARBA00022777"/>
    </source>
</evidence>
<dbReference type="InterPro" id="IPR018484">
    <property type="entry name" value="FGGY_N"/>
</dbReference>
<dbReference type="InterPro" id="IPR018485">
    <property type="entry name" value="FGGY_C"/>
</dbReference>
<sequence>MTTKQATIDDIKNGKTFLGIELGSTRIKAVLIDSHYNPIVSGNHDWENQLVDGFWTYSLEEIWKGLQNCYADLNKNVQAITGEPIRQVASIGFSAMMHGYLAFDSQEQLLVPFRTWRNSNTGDAAEKLTALFDYNIPQRWSIAHLYQAVLDKEPHVKDVDFFTTLAGYLHWKLTGEKVLGVGDASGMFPIDPKTASYDAKMIQQFNELTTSADFKQKLEDILPEIRLAGEEAGNLSEAGAKLLDVSGHLQAGIPLCPPEGDAGTGMTATNSVAKRTGNVSAGTSVFAMIVLEKELKKVHPEIDLVTTPDGKLVAMVHANNCSSDINSWVKLFSELLESLGMSVDVGTLFETLFKKALEGEADGGGLLSYGYYSGENITEFAEGRPLFVHGPDDVFNLANFMRTHLMSALGALKIGMDILVGEEQVHVDEILGHGGFFKTEEVGQKMMAAAMNTTVSVMETAGEGGAWGMALLAAYMVQKNPDQDLSDFLNKQVFAGNLAKSLTPDERDVAGFETFIKRYKEGLPIERAAVEHLI</sequence>
<dbReference type="PANTHER" id="PTHR43095">
    <property type="entry name" value="SUGAR KINASE"/>
    <property type="match status" value="1"/>
</dbReference>
<evidence type="ECO:0000313" key="6">
    <source>
        <dbReference type="EMBL" id="RSU09992.1"/>
    </source>
</evidence>
<comment type="similarity">
    <text evidence="1">Belongs to the FGGY kinase family.</text>
</comment>
<dbReference type="GO" id="GO:0016301">
    <property type="term" value="F:kinase activity"/>
    <property type="evidence" value="ECO:0007669"/>
    <property type="project" value="UniProtKB-KW"/>
</dbReference>
<dbReference type="Pfam" id="PF00370">
    <property type="entry name" value="FGGY_N"/>
    <property type="match status" value="1"/>
</dbReference>
<evidence type="ECO:0000259" key="5">
    <source>
        <dbReference type="Pfam" id="PF02782"/>
    </source>
</evidence>
<dbReference type="InterPro" id="IPR043129">
    <property type="entry name" value="ATPase_NBD"/>
</dbReference>
<evidence type="ECO:0000313" key="7">
    <source>
        <dbReference type="Proteomes" id="UP000287605"/>
    </source>
</evidence>
<keyword evidence="3" id="KW-0418">Kinase</keyword>
<dbReference type="InterPro" id="IPR050406">
    <property type="entry name" value="FGGY_Carb_Kinase"/>
</dbReference>
<dbReference type="Pfam" id="PF02782">
    <property type="entry name" value="FGGY_C"/>
    <property type="match status" value="1"/>
</dbReference>
<dbReference type="RefSeq" id="WP_211334281.1">
    <property type="nucleotide sequence ID" value="NZ_NGKA01000017.1"/>
</dbReference>
<dbReference type="SUPFAM" id="SSF53067">
    <property type="entry name" value="Actin-like ATPase domain"/>
    <property type="match status" value="2"/>
</dbReference>
<keyword evidence="7" id="KW-1185">Reference proteome</keyword>
<keyword evidence="2" id="KW-0808">Transferase</keyword>
<organism evidence="6 7">
    <name type="scientific">Vagococcus elongatus</name>
    <dbReference type="NCBI Taxonomy" id="180344"/>
    <lineage>
        <taxon>Bacteria</taxon>
        <taxon>Bacillati</taxon>
        <taxon>Bacillota</taxon>
        <taxon>Bacilli</taxon>
        <taxon>Lactobacillales</taxon>
        <taxon>Enterococcaceae</taxon>
        <taxon>Vagococcus</taxon>
    </lineage>
</organism>
<feature type="domain" description="Carbohydrate kinase FGGY C-terminal" evidence="5">
    <location>
        <begin position="278"/>
        <end position="476"/>
    </location>
</feature>
<dbReference type="CDD" id="cd07809">
    <property type="entry name" value="ASKHA_NBD_FGGY_BaXK-like"/>
    <property type="match status" value="1"/>
</dbReference>
<proteinExistence type="inferred from homology"/>
<dbReference type="EMBL" id="NGKA01000017">
    <property type="protein sequence ID" value="RSU09992.1"/>
    <property type="molecule type" value="Genomic_DNA"/>
</dbReference>